<dbReference type="GO" id="GO:0009279">
    <property type="term" value="C:cell outer membrane"/>
    <property type="evidence" value="ECO:0007669"/>
    <property type="project" value="UniProtKB-SubCell"/>
</dbReference>
<dbReference type="Gene3D" id="2.40.170.20">
    <property type="entry name" value="TonB-dependent receptor, beta-barrel domain"/>
    <property type="match status" value="1"/>
</dbReference>
<keyword evidence="5" id="KW-1185">Reference proteome</keyword>
<dbReference type="EMBL" id="JAAKYA010000042">
    <property type="protein sequence ID" value="NGO39018.1"/>
    <property type="molecule type" value="Genomic_DNA"/>
</dbReference>
<dbReference type="Proteomes" id="UP000477311">
    <property type="component" value="Unassembled WGS sequence"/>
</dbReference>
<evidence type="ECO:0000256" key="1">
    <source>
        <dbReference type="ARBA" id="ARBA00004442"/>
    </source>
</evidence>
<gene>
    <name evidence="4" type="ORF">G4L39_06360</name>
</gene>
<evidence type="ECO:0000313" key="5">
    <source>
        <dbReference type="Proteomes" id="UP000477311"/>
    </source>
</evidence>
<organism evidence="4 5">
    <name type="scientific">Limisphaera ngatamarikiensis</name>
    <dbReference type="NCBI Taxonomy" id="1324935"/>
    <lineage>
        <taxon>Bacteria</taxon>
        <taxon>Pseudomonadati</taxon>
        <taxon>Verrucomicrobiota</taxon>
        <taxon>Verrucomicrobiia</taxon>
        <taxon>Limisphaerales</taxon>
        <taxon>Limisphaeraceae</taxon>
        <taxon>Limisphaera</taxon>
    </lineage>
</organism>
<proteinExistence type="predicted"/>
<reference evidence="4 5" key="1">
    <citation type="submission" date="2020-02" db="EMBL/GenBank/DDBJ databases">
        <title>Draft genome sequence of Limisphaera ngatamarikiensis NGM72.4T, a thermophilic Verrucomicrobia grouped in subdivision 3.</title>
        <authorList>
            <person name="Carere C.R."/>
            <person name="Steen J."/>
            <person name="Hugenholtz P."/>
            <person name="Stott M.B."/>
        </authorList>
    </citation>
    <scope>NUCLEOTIDE SEQUENCE [LARGE SCALE GENOMIC DNA]</scope>
    <source>
        <strain evidence="4 5">NGM72.4</strain>
    </source>
</reference>
<dbReference type="InterPro" id="IPR036942">
    <property type="entry name" value="Beta-barrel_TonB_sf"/>
</dbReference>
<accession>A0A6M1RG35</accession>
<evidence type="ECO:0000256" key="2">
    <source>
        <dbReference type="ARBA" id="ARBA00023136"/>
    </source>
</evidence>
<dbReference type="SUPFAM" id="SSF56935">
    <property type="entry name" value="Porins"/>
    <property type="match status" value="1"/>
</dbReference>
<dbReference type="RefSeq" id="WP_165106789.1">
    <property type="nucleotide sequence ID" value="NZ_JAAKYA010000042.1"/>
</dbReference>
<protein>
    <recommendedName>
        <fullName evidence="6">Outer membrane beta-barrel protein</fullName>
    </recommendedName>
</protein>
<evidence type="ECO:0008006" key="6">
    <source>
        <dbReference type="Google" id="ProtNLM"/>
    </source>
</evidence>
<comment type="subcellular location">
    <subcellularLocation>
        <location evidence="1">Cell outer membrane</location>
    </subcellularLocation>
</comment>
<dbReference type="AlphaFoldDB" id="A0A6M1RG35"/>
<evidence type="ECO:0000256" key="3">
    <source>
        <dbReference type="ARBA" id="ARBA00023237"/>
    </source>
</evidence>
<keyword evidence="3" id="KW-0998">Cell outer membrane</keyword>
<name>A0A6M1RG35_9BACT</name>
<evidence type="ECO:0000313" key="4">
    <source>
        <dbReference type="EMBL" id="NGO39018.1"/>
    </source>
</evidence>
<comment type="caution">
    <text evidence="4">The sequence shown here is derived from an EMBL/GenBank/DDBJ whole genome shotgun (WGS) entry which is preliminary data.</text>
</comment>
<sequence>MATAALGGGVLTTSAQDALQTAIQLDRTYEQRSTGRFLPPEEGLRTGPVTYAIALGYGLEWNDNIFYRKRDREADWIHSPQVSVRATWQATRDSVLSVGLGAGYRKYMDHSELDRFYVSPDTALFYDVPVRDWVITLYEQASYSTDVLSQGALSGYAEFPRFENTVGFRALWMPERYVIGFGYAHYNFVSDGDRFSYLDRASEQAFVRLGYRWAEISQAGVEVSGALTQFSSNLRGDNRNLSVGPYVTWQITEATDLSLRGGYTFYEFDADAFNPRDRDLSSWYLSLDARNRLTDYVTQSLSLARLIQQGVNRGPGYFSDYIEVLSAQYRLQWAFHEQGSTGLDLFYEHSSEPRGGVDEVYDRYGFGLSLRWQFTRHLFATAGYRFTWKDSDNDLYDYRLNLARVEVHYRF</sequence>
<keyword evidence="2" id="KW-0472">Membrane</keyword>